<keyword evidence="1" id="KW-0677">Repeat</keyword>
<evidence type="ECO:0000313" key="4">
    <source>
        <dbReference type="EMBL" id="GMM57888.1"/>
    </source>
</evidence>
<dbReference type="PROSITE" id="PS50005">
    <property type="entry name" value="TPR"/>
    <property type="match status" value="1"/>
</dbReference>
<dbReference type="SUPFAM" id="SSF48452">
    <property type="entry name" value="TPR-like"/>
    <property type="match status" value="1"/>
</dbReference>
<gene>
    <name evidence="4" type="ORF">DAKH74_045040</name>
</gene>
<evidence type="ECO:0000256" key="3">
    <source>
        <dbReference type="PROSITE-ProRule" id="PRU00339"/>
    </source>
</evidence>
<keyword evidence="5" id="KW-1185">Reference proteome</keyword>
<feature type="repeat" description="TPR" evidence="3">
    <location>
        <begin position="681"/>
        <end position="714"/>
    </location>
</feature>
<evidence type="ECO:0000313" key="5">
    <source>
        <dbReference type="Proteomes" id="UP001377567"/>
    </source>
</evidence>
<reference evidence="4 5" key="1">
    <citation type="journal article" date="2023" name="Elife">
        <title>Identification of key yeast species and microbe-microbe interactions impacting larval growth of Drosophila in the wild.</title>
        <authorList>
            <person name="Mure A."/>
            <person name="Sugiura Y."/>
            <person name="Maeda R."/>
            <person name="Honda K."/>
            <person name="Sakurai N."/>
            <person name="Takahashi Y."/>
            <person name="Watada M."/>
            <person name="Katoh T."/>
            <person name="Gotoh A."/>
            <person name="Gotoh Y."/>
            <person name="Taniguchi I."/>
            <person name="Nakamura K."/>
            <person name="Hayashi T."/>
            <person name="Katayama T."/>
            <person name="Uemura T."/>
            <person name="Hattori Y."/>
        </authorList>
    </citation>
    <scope>NUCLEOTIDE SEQUENCE [LARGE SCALE GENOMIC DNA]</scope>
    <source>
        <strain evidence="4 5">KH-74</strain>
    </source>
</reference>
<name>A0AAV5S2E2_MAUHU</name>
<dbReference type="Proteomes" id="UP001377567">
    <property type="component" value="Unassembled WGS sequence"/>
</dbReference>
<protein>
    <submittedName>
        <fullName evidence="4">Tetratricopeptide repeat-containing protein</fullName>
    </submittedName>
</protein>
<proteinExistence type="predicted"/>
<comment type="caution">
    <text evidence="4">The sequence shown here is derived from an EMBL/GenBank/DDBJ whole genome shotgun (WGS) entry which is preliminary data.</text>
</comment>
<evidence type="ECO:0000256" key="1">
    <source>
        <dbReference type="ARBA" id="ARBA00022737"/>
    </source>
</evidence>
<accession>A0AAV5S2E2</accession>
<dbReference type="EMBL" id="BTGD01000016">
    <property type="protein sequence ID" value="GMM57888.1"/>
    <property type="molecule type" value="Genomic_DNA"/>
</dbReference>
<dbReference type="Gene3D" id="1.25.40.10">
    <property type="entry name" value="Tetratricopeptide repeat domain"/>
    <property type="match status" value="1"/>
</dbReference>
<dbReference type="InterPro" id="IPR011990">
    <property type="entry name" value="TPR-like_helical_dom_sf"/>
</dbReference>
<organism evidence="4 5">
    <name type="scientific">Maudiozyma humilis</name>
    <name type="common">Sour dough yeast</name>
    <name type="synonym">Kazachstania humilis</name>
    <dbReference type="NCBI Taxonomy" id="51915"/>
    <lineage>
        <taxon>Eukaryota</taxon>
        <taxon>Fungi</taxon>
        <taxon>Dikarya</taxon>
        <taxon>Ascomycota</taxon>
        <taxon>Saccharomycotina</taxon>
        <taxon>Saccharomycetes</taxon>
        <taxon>Saccharomycetales</taxon>
        <taxon>Saccharomycetaceae</taxon>
        <taxon>Maudiozyma</taxon>
    </lineage>
</organism>
<dbReference type="PANTHER" id="PTHR16193">
    <property type="entry name" value="TETRATRICOPEPTIDE REPEAT PROTEIN 27"/>
    <property type="match status" value="1"/>
</dbReference>
<dbReference type="InterPro" id="IPR044244">
    <property type="entry name" value="TTC27/Emw1"/>
</dbReference>
<dbReference type="AlphaFoldDB" id="A0AAV5S2E2"/>
<keyword evidence="2 3" id="KW-0802">TPR repeat</keyword>
<dbReference type="PANTHER" id="PTHR16193:SF0">
    <property type="entry name" value="TETRATRICOPEPTIDE REPEAT PROTEIN 27"/>
    <property type="match status" value="1"/>
</dbReference>
<dbReference type="InterPro" id="IPR019734">
    <property type="entry name" value="TPR_rpt"/>
</dbReference>
<evidence type="ECO:0000256" key="2">
    <source>
        <dbReference type="ARBA" id="ARBA00022803"/>
    </source>
</evidence>
<sequence length="914" mass="101232">MELLLHTHVLLASDKAVLAGLEGKAAPEATFASQLLGGNNDAVAQDTLVQLGQKIDASAAESPEALVGLTREFLAAHFGPASGNSQGLFLAIALLQCFIQNNCTGPAIETDILDLVYAVSSAEEKTRLQSLLVQSLTILGQPAYELMASPECLVLSLLLLELLTMSQSLFGDNIAEDIAAPEFPEGASGLVAVANWWRARALLAHLSVVPEPSGNQPAVAAGIMSSVNIAQAIANQLPAEVGDDLKRRLFTIYYLENAKVSLAINTEHLCLPALTKAKKLTEFQFVLTGARARRTKFQQTGHSGLIILAASAQADEAASAPSQNPEAFQLESDLLLEKPVFDAIGAEPLDEQIVKRQKVDPDAEVNQGIDEDRLLPMALRQEYIPQVLQALDPNEQPALNNLDVVQLLLRLYVIRQTSPAKDPLVEEELGSIVSRVIYQHGHANWSLFSRALWERSILETNKAKTVERGLLQMQSLVEELALKIQTRLIPQNADADENDGSHSSAPRLKYIHQLPFIPRWELDASLAEKYMSLGVLRSAVEIYDRLHMVCEAALCYAAVGDEKEGEAILVKRISECPSDARALSILGDIRQDPALWEKSWAVGKYVNAKNSLARYYYRPPKDSGLTLNYDVVLGHLNDSLRQYPLSFDTWYFYGCVALECEKLGVAAEAFSRCVSLDETHSMAWSNLSAAYIRQDKLKEAFSCLKRAVGFDAQKNWRIWENFMIVSFRLQEWNDVLTACKQLVGIKRDKQGEGSVDLPVVEKLVELLVSTEYKEDSAAQDYFQRTCIEFVCVTLPTVITTSARLWKLVAKAELWRRRPWAALECHERAYRATLHNPAMETEEPAWDETVDACEDLVAAYESLGEREGRHGPGSVVCRDWKYKARSTVKALMSKGRGRWDGSAGWERLMEARSAI</sequence>